<dbReference type="Proteomes" id="UP000094776">
    <property type="component" value="Chromosome 3"/>
</dbReference>
<gene>
    <name evidence="1" type="ORF">WT26_02250</name>
</gene>
<accession>A0A1B4PLS6</accession>
<name>A0A1B4PLS6_BURCE</name>
<sequence>MSAPIAAIVSGVSVSRWIAMLEHQLLPERADRADRRVRAQQHLRDEAVALRFDEEIVEQDMEELAETMQRRFEVARTEQAAHARFERY</sequence>
<evidence type="ECO:0000313" key="1">
    <source>
        <dbReference type="EMBL" id="AOK14879.1"/>
    </source>
</evidence>
<proteinExistence type="predicted"/>
<organism evidence="1 2">
    <name type="scientific">Burkholderia cepacia</name>
    <name type="common">Pseudomonas cepacia</name>
    <dbReference type="NCBI Taxonomy" id="292"/>
    <lineage>
        <taxon>Bacteria</taxon>
        <taxon>Pseudomonadati</taxon>
        <taxon>Pseudomonadota</taxon>
        <taxon>Betaproteobacteria</taxon>
        <taxon>Burkholderiales</taxon>
        <taxon>Burkholderiaceae</taxon>
        <taxon>Burkholderia</taxon>
        <taxon>Burkholderia cepacia complex</taxon>
    </lineage>
</organism>
<reference evidence="1 2" key="1">
    <citation type="submission" date="2015-12" db="EMBL/GenBank/DDBJ databases">
        <title>Diversity of Burkholderia near neighbor genomes.</title>
        <authorList>
            <person name="Sahl J."/>
            <person name="Wagner D."/>
            <person name="Keim P."/>
        </authorList>
    </citation>
    <scope>NUCLEOTIDE SEQUENCE [LARGE SCALE GENOMIC DNA]</scope>
    <source>
        <strain evidence="1 2">MSMB1184WGS</strain>
    </source>
</reference>
<evidence type="ECO:0000313" key="2">
    <source>
        <dbReference type="Proteomes" id="UP000094776"/>
    </source>
</evidence>
<dbReference type="AlphaFoldDB" id="A0A1B4PLS6"/>
<protein>
    <submittedName>
        <fullName evidence="1">Uncharacterized protein</fullName>
    </submittedName>
</protein>
<dbReference type="EMBL" id="CP013442">
    <property type="protein sequence ID" value="AOK14879.1"/>
    <property type="molecule type" value="Genomic_DNA"/>
</dbReference>